<dbReference type="GO" id="GO:0005762">
    <property type="term" value="C:mitochondrial large ribosomal subunit"/>
    <property type="evidence" value="ECO:0007669"/>
    <property type="project" value="TreeGrafter"/>
</dbReference>
<dbReference type="InterPro" id="IPR001684">
    <property type="entry name" value="Ribosomal_bL27"/>
</dbReference>
<evidence type="ECO:0000256" key="3">
    <source>
        <dbReference type="ARBA" id="ARBA00022946"/>
    </source>
</evidence>
<dbReference type="FunFam" id="2.40.50.100:FF:000031">
    <property type="entry name" value="39S ribosomal protein L27, mitochondrial"/>
    <property type="match status" value="1"/>
</dbReference>
<dbReference type="SUPFAM" id="SSF110324">
    <property type="entry name" value="Ribosomal L27 protein-like"/>
    <property type="match status" value="1"/>
</dbReference>
<organism evidence="10 11">
    <name type="scientific">Clunio marinus</name>
    <dbReference type="NCBI Taxonomy" id="568069"/>
    <lineage>
        <taxon>Eukaryota</taxon>
        <taxon>Metazoa</taxon>
        <taxon>Ecdysozoa</taxon>
        <taxon>Arthropoda</taxon>
        <taxon>Hexapoda</taxon>
        <taxon>Insecta</taxon>
        <taxon>Pterygota</taxon>
        <taxon>Neoptera</taxon>
        <taxon>Endopterygota</taxon>
        <taxon>Diptera</taxon>
        <taxon>Nematocera</taxon>
        <taxon>Chironomoidea</taxon>
        <taxon>Chironomidae</taxon>
        <taxon>Clunio</taxon>
    </lineage>
</organism>
<accession>A0A1J1I3V2</accession>
<proteinExistence type="inferred from homology"/>
<dbReference type="GO" id="GO:0005743">
    <property type="term" value="C:mitochondrial inner membrane"/>
    <property type="evidence" value="ECO:0007669"/>
    <property type="project" value="UniProtKB-ARBA"/>
</dbReference>
<evidence type="ECO:0000256" key="8">
    <source>
        <dbReference type="ARBA" id="ARBA00076963"/>
    </source>
</evidence>
<evidence type="ECO:0000256" key="2">
    <source>
        <dbReference type="ARBA" id="ARBA00010797"/>
    </source>
</evidence>
<evidence type="ECO:0000256" key="5">
    <source>
        <dbReference type="ARBA" id="ARBA00023128"/>
    </source>
</evidence>
<dbReference type="AlphaFoldDB" id="A0A1J1I3V2"/>
<evidence type="ECO:0000256" key="6">
    <source>
        <dbReference type="ARBA" id="ARBA00023274"/>
    </source>
</evidence>
<dbReference type="STRING" id="568069.A0A1J1I3V2"/>
<evidence type="ECO:0000256" key="4">
    <source>
        <dbReference type="ARBA" id="ARBA00022980"/>
    </source>
</evidence>
<dbReference type="Pfam" id="PF01016">
    <property type="entry name" value="Ribosomal_L27"/>
    <property type="match status" value="1"/>
</dbReference>
<keyword evidence="3" id="KW-0809">Transit peptide</keyword>
<evidence type="ECO:0000256" key="9">
    <source>
        <dbReference type="SAM" id="MobiDB-lite"/>
    </source>
</evidence>
<evidence type="ECO:0000313" key="10">
    <source>
        <dbReference type="EMBL" id="CRK94875.1"/>
    </source>
</evidence>
<sequence length="141" mass="16219">MQSTNYFKGLLSTTNGFLNVIRNASKKTGGSTKNPVDPHGKPKHRGWKRQDGHWVTRGTILALQTKPRFFPGLNAGWGVNGTVYAITDGKVYVTCEKTDMNFRKNWIQRFYAGREGHTIYKKYFNVVPLKQHQRFRLISEN</sequence>
<dbReference type="Gene3D" id="2.40.50.100">
    <property type="match status" value="1"/>
</dbReference>
<evidence type="ECO:0000256" key="7">
    <source>
        <dbReference type="ARBA" id="ARBA00035267"/>
    </source>
</evidence>
<evidence type="ECO:0000256" key="1">
    <source>
        <dbReference type="ARBA" id="ARBA00004173"/>
    </source>
</evidence>
<dbReference type="GO" id="GO:0006412">
    <property type="term" value="P:translation"/>
    <property type="evidence" value="ECO:0007669"/>
    <property type="project" value="InterPro"/>
</dbReference>
<dbReference type="OrthoDB" id="1867012at2759"/>
<gene>
    <name evidence="10" type="ORF">CLUMA_CG008367</name>
</gene>
<protein>
    <recommendedName>
        <fullName evidence="7">Large ribosomal subunit protein bL27m</fullName>
    </recommendedName>
    <alternativeName>
        <fullName evidence="8">39S ribosomal protein L27, mitochondrial</fullName>
    </alternativeName>
</protein>
<comment type="similarity">
    <text evidence="2">Belongs to the bacterial ribosomal protein bL27 family.</text>
</comment>
<name>A0A1J1I3V2_9DIPT</name>
<keyword evidence="4" id="KW-0689">Ribosomal protein</keyword>
<keyword evidence="5" id="KW-0496">Mitochondrion</keyword>
<reference evidence="10 11" key="1">
    <citation type="submission" date="2015-04" db="EMBL/GenBank/DDBJ databases">
        <authorList>
            <person name="Syromyatnikov M.Y."/>
            <person name="Popov V.N."/>
        </authorList>
    </citation>
    <scope>NUCLEOTIDE SEQUENCE [LARGE SCALE GENOMIC DNA]</scope>
</reference>
<evidence type="ECO:0000313" key="11">
    <source>
        <dbReference type="Proteomes" id="UP000183832"/>
    </source>
</evidence>
<keyword evidence="11" id="KW-1185">Reference proteome</keyword>
<keyword evidence="6" id="KW-0687">Ribonucleoprotein</keyword>
<dbReference type="GO" id="GO:0003735">
    <property type="term" value="F:structural constituent of ribosome"/>
    <property type="evidence" value="ECO:0007669"/>
    <property type="project" value="InterPro"/>
</dbReference>
<dbReference type="EMBL" id="CVRI01000040">
    <property type="protein sequence ID" value="CRK94875.1"/>
    <property type="molecule type" value="Genomic_DNA"/>
</dbReference>
<dbReference type="PANTHER" id="PTHR15893:SF0">
    <property type="entry name" value="LARGE RIBOSOMAL SUBUNIT PROTEIN BL27M"/>
    <property type="match status" value="1"/>
</dbReference>
<feature type="region of interest" description="Disordered" evidence="9">
    <location>
        <begin position="25"/>
        <end position="49"/>
    </location>
</feature>
<dbReference type="PANTHER" id="PTHR15893">
    <property type="entry name" value="RIBOSOMAL PROTEIN L27"/>
    <property type="match status" value="1"/>
</dbReference>
<dbReference type="Proteomes" id="UP000183832">
    <property type="component" value="Unassembled WGS sequence"/>
</dbReference>
<comment type="subcellular location">
    <subcellularLocation>
        <location evidence="1">Mitochondrion</location>
    </subcellularLocation>
</comment>